<dbReference type="InterPro" id="IPR036861">
    <property type="entry name" value="Endochitinase-like_sf"/>
</dbReference>
<dbReference type="PROSITE" id="PS50941">
    <property type="entry name" value="CHIT_BIND_I_2"/>
    <property type="match status" value="1"/>
</dbReference>
<dbReference type="InterPro" id="IPR001002">
    <property type="entry name" value="Chitin-bd_1"/>
</dbReference>
<proteinExistence type="predicted"/>
<feature type="disulfide bond" evidence="5">
    <location>
        <begin position="50"/>
        <end position="64"/>
    </location>
</feature>
<keyword evidence="3 5" id="KW-1015">Disulfide bond</keyword>
<keyword evidence="13" id="KW-1185">Reference proteome</keyword>
<evidence type="ECO:0000313" key="12">
    <source>
        <dbReference type="EMBL" id="KAL3799917.1"/>
    </source>
</evidence>
<dbReference type="InterPro" id="IPR001579">
    <property type="entry name" value="Glyco_hydro_18_chit_AS"/>
</dbReference>
<evidence type="ECO:0000256" key="4">
    <source>
        <dbReference type="ARBA" id="ARBA00023295"/>
    </source>
</evidence>
<feature type="signal peptide" evidence="8">
    <location>
        <begin position="1"/>
        <end position="25"/>
    </location>
</feature>
<feature type="region of interest" description="Disordered" evidence="7">
    <location>
        <begin position="426"/>
        <end position="551"/>
    </location>
</feature>
<evidence type="ECO:0000313" key="13">
    <source>
        <dbReference type="Proteomes" id="UP001530315"/>
    </source>
</evidence>
<dbReference type="SUPFAM" id="SSF57625">
    <property type="entry name" value="Invertebrate chitin-binding proteins"/>
    <property type="match status" value="1"/>
</dbReference>
<feature type="region of interest" description="Disordered" evidence="7">
    <location>
        <begin position="622"/>
        <end position="647"/>
    </location>
</feature>
<keyword evidence="4 6" id="KW-0326">Glycosidase</keyword>
<dbReference type="SUPFAM" id="SSF51445">
    <property type="entry name" value="(Trans)glycosidases"/>
    <property type="match status" value="1"/>
</dbReference>
<evidence type="ECO:0000256" key="6">
    <source>
        <dbReference type="RuleBase" id="RU000489"/>
    </source>
</evidence>
<evidence type="ECO:0000256" key="1">
    <source>
        <dbReference type="ARBA" id="ARBA00022669"/>
    </source>
</evidence>
<dbReference type="GO" id="GO:1901135">
    <property type="term" value="P:carbohydrate derivative metabolic process"/>
    <property type="evidence" value="ECO:0007669"/>
    <property type="project" value="UniProtKB-ARBA"/>
</dbReference>
<dbReference type="Gene3D" id="2.170.140.10">
    <property type="entry name" value="Chitin binding domain"/>
    <property type="match status" value="1"/>
</dbReference>
<dbReference type="SUPFAM" id="SSF57016">
    <property type="entry name" value="Plant lectins/antimicrobial peptides"/>
    <property type="match status" value="1"/>
</dbReference>
<evidence type="ECO:0000259" key="9">
    <source>
        <dbReference type="PROSITE" id="PS50940"/>
    </source>
</evidence>
<feature type="domain" description="Chitin-binding type-2" evidence="9">
    <location>
        <begin position="557"/>
        <end position="611"/>
    </location>
</feature>
<evidence type="ECO:0000256" key="5">
    <source>
        <dbReference type="PROSITE-ProRule" id="PRU00261"/>
    </source>
</evidence>
<evidence type="ECO:0000256" key="8">
    <source>
        <dbReference type="SAM" id="SignalP"/>
    </source>
</evidence>
<dbReference type="InterPro" id="IPR017853">
    <property type="entry name" value="GH"/>
</dbReference>
<comment type="caution">
    <text evidence="12">The sequence shown here is derived from an EMBL/GenBank/DDBJ whole genome shotgun (WGS) entry which is preliminary data.</text>
</comment>
<dbReference type="Gene3D" id="3.20.20.80">
    <property type="entry name" value="Glycosidases"/>
    <property type="match status" value="1"/>
</dbReference>
<accession>A0ABD3QHM6</accession>
<evidence type="ECO:0000256" key="2">
    <source>
        <dbReference type="ARBA" id="ARBA00022801"/>
    </source>
</evidence>
<gene>
    <name evidence="12" type="ORF">ACHAW5_006648</name>
</gene>
<reference evidence="12 13" key="1">
    <citation type="submission" date="2024-10" db="EMBL/GenBank/DDBJ databases">
        <title>Updated reference genomes for cyclostephanoid diatoms.</title>
        <authorList>
            <person name="Roberts W.R."/>
            <person name="Alverson A.J."/>
        </authorList>
    </citation>
    <scope>NUCLEOTIDE SEQUENCE [LARGE SCALE GENOMIC DNA]</scope>
    <source>
        <strain evidence="12 13">AJA276-08</strain>
    </source>
</reference>
<dbReference type="Pfam" id="PF00704">
    <property type="entry name" value="Glyco_hydro_18"/>
    <property type="match status" value="1"/>
</dbReference>
<dbReference type="SMART" id="SM00494">
    <property type="entry name" value="ChtBD2"/>
    <property type="match status" value="1"/>
</dbReference>
<dbReference type="EMBL" id="JALLAZ020000232">
    <property type="protein sequence ID" value="KAL3799917.1"/>
    <property type="molecule type" value="Genomic_DNA"/>
</dbReference>
<feature type="compositionally biased region" description="Polar residues" evidence="7">
    <location>
        <begin position="499"/>
        <end position="527"/>
    </location>
</feature>
<dbReference type="SMART" id="SM00270">
    <property type="entry name" value="ChtBD1"/>
    <property type="match status" value="1"/>
</dbReference>
<name>A0ABD3QHM6_9STRA</name>
<dbReference type="Gene3D" id="3.30.60.10">
    <property type="entry name" value="Endochitinase-like"/>
    <property type="match status" value="1"/>
</dbReference>
<keyword evidence="1 5" id="KW-0147">Chitin-binding</keyword>
<keyword evidence="2 6" id="KW-0378">Hydrolase</keyword>
<evidence type="ECO:0000259" key="10">
    <source>
        <dbReference type="PROSITE" id="PS50941"/>
    </source>
</evidence>
<feature type="domain" description="Chitin-binding type-1" evidence="10">
    <location>
        <begin position="32"/>
        <end position="75"/>
    </location>
</feature>
<dbReference type="PROSITE" id="PS50940">
    <property type="entry name" value="CHIT_BIND_II"/>
    <property type="match status" value="1"/>
</dbReference>
<dbReference type="InterPro" id="IPR036508">
    <property type="entry name" value="Chitin-bd_dom_sf"/>
</dbReference>
<feature type="domain" description="GH18" evidence="11">
    <location>
        <begin position="100"/>
        <end position="421"/>
    </location>
</feature>
<dbReference type="AlphaFoldDB" id="A0ABD3QHM6"/>
<dbReference type="PROSITE" id="PS51910">
    <property type="entry name" value="GH18_2"/>
    <property type="match status" value="1"/>
</dbReference>
<evidence type="ECO:0000256" key="7">
    <source>
        <dbReference type="SAM" id="MobiDB-lite"/>
    </source>
</evidence>
<evidence type="ECO:0000256" key="3">
    <source>
        <dbReference type="ARBA" id="ARBA00023157"/>
    </source>
</evidence>
<dbReference type="GO" id="GO:0004553">
    <property type="term" value="F:hydrolase activity, hydrolyzing O-glycosyl compounds"/>
    <property type="evidence" value="ECO:0007669"/>
    <property type="project" value="UniProtKB-ARBA"/>
</dbReference>
<dbReference type="CDD" id="cd00035">
    <property type="entry name" value="ChtBD1"/>
    <property type="match status" value="1"/>
</dbReference>
<comment type="caution">
    <text evidence="5">Lacks conserved residue(s) required for the propagation of feature annotation.</text>
</comment>
<feature type="compositionally biased region" description="Pro residues" evidence="7">
    <location>
        <begin position="539"/>
        <end position="551"/>
    </location>
</feature>
<dbReference type="InterPro" id="IPR002557">
    <property type="entry name" value="Chitin-bd_dom"/>
</dbReference>
<feature type="compositionally biased region" description="Low complexity" evidence="7">
    <location>
        <begin position="528"/>
        <end position="538"/>
    </location>
</feature>
<dbReference type="Pfam" id="PF00187">
    <property type="entry name" value="Chitin_bind_1"/>
    <property type="match status" value="1"/>
</dbReference>
<organism evidence="12 13">
    <name type="scientific">Stephanodiscus triporus</name>
    <dbReference type="NCBI Taxonomy" id="2934178"/>
    <lineage>
        <taxon>Eukaryota</taxon>
        <taxon>Sar</taxon>
        <taxon>Stramenopiles</taxon>
        <taxon>Ochrophyta</taxon>
        <taxon>Bacillariophyta</taxon>
        <taxon>Coscinodiscophyceae</taxon>
        <taxon>Thalassiosirophycidae</taxon>
        <taxon>Stephanodiscales</taxon>
        <taxon>Stephanodiscaceae</taxon>
        <taxon>Stephanodiscus</taxon>
    </lineage>
</organism>
<evidence type="ECO:0000259" key="11">
    <source>
        <dbReference type="PROSITE" id="PS51910"/>
    </source>
</evidence>
<dbReference type="Proteomes" id="UP001530315">
    <property type="component" value="Unassembled WGS sequence"/>
</dbReference>
<protein>
    <recommendedName>
        <fullName evidence="14">Chitinase</fullName>
    </recommendedName>
</protein>
<dbReference type="GO" id="GO:0008061">
    <property type="term" value="F:chitin binding"/>
    <property type="evidence" value="ECO:0007669"/>
    <property type="project" value="UniProtKB-UniRule"/>
</dbReference>
<feature type="chain" id="PRO_5044813409" description="Chitinase" evidence="8">
    <location>
        <begin position="26"/>
        <end position="759"/>
    </location>
</feature>
<sequence>MGNLNQATTRLAALTALLFLPAVHGQQCSGSSGQCGPFTTCADVGFPGYCCSQWGWCGTTSDYCGACCQNGPCTNPPPSPPPPPTPPTGFDYNVNHGEDSRLIAYVGNWQACPTPTQFDAYSHIVIAFAVSYTWDWTKNMCDTQCNVAPALAICNNANNQGLVDQLRSRGKKVILSFGGAGMGGSWSGDNNNCWDYCFGKEEQIATSLVTIVKDQKLDGVDIDYEYCYDIANTQAGRCSQRTAAYTDGKAQTFLNDLTSKLRIKLDALQLTNGYNRGRYTVTHAPMDSDLTTPSPYFQILKARRADLDFVMPQFYNGVTMPVSDGVDGTGRGSISAAVMFASLANDMFNSEPNKVVFGFCISDCGGTGSNANAAEAVQVMADLKTTSGGQFSCNGGAFFWASNRDINGQWSDSVVAEVSKTAGCSQIATPTPTSAAPSTATPTTPTPTTNAPTNAPTEAPTNASTNAPSSTPTTGNPTVSSKPTSSPTTGAPSNAPTEAPTNAPTNAPTEAPTNAPTNFPSRTPTTGAPSRTPTQSAPSSPPTPAPSPPPTVYPPCRDSCPLGATGNYPVTSCSGYIQCVWGMHWGTTACPAGTIFDVSLGVCNWSLTTTCQCGTGPPPPPVIPTPPPVTPTPPPPPPTSPPTPLPVTNPPAPIQGAGGNVWYPDWERTNTCSNDGLQPTWMPVSYFFASLETCCSAYFAWQQNCAPPTQGLYPWYPDWERTNTCANDGLQPNWMTPAQFFSSKADCCQANFYWQQSCV</sequence>
<evidence type="ECO:0008006" key="14">
    <source>
        <dbReference type="Google" id="ProtNLM"/>
    </source>
</evidence>
<keyword evidence="8" id="KW-0732">Signal</keyword>
<feature type="compositionally biased region" description="Low complexity" evidence="7">
    <location>
        <begin position="428"/>
        <end position="497"/>
    </location>
</feature>
<dbReference type="InterPro" id="IPR001223">
    <property type="entry name" value="Glyco_hydro18_cat"/>
</dbReference>
<dbReference type="Pfam" id="PF01607">
    <property type="entry name" value="CBM_14"/>
    <property type="match status" value="1"/>
</dbReference>
<dbReference type="PROSITE" id="PS01095">
    <property type="entry name" value="GH18_1"/>
    <property type="match status" value="1"/>
</dbReference>